<protein>
    <submittedName>
        <fullName evidence="2">Uncharacterized protein</fullName>
    </submittedName>
</protein>
<reference evidence="2" key="2">
    <citation type="journal article" date="2021" name="Microbiome">
        <title>Successional dynamics and alternative stable states in a saline activated sludge microbial community over 9 years.</title>
        <authorList>
            <person name="Wang Y."/>
            <person name="Ye J."/>
            <person name="Ju F."/>
            <person name="Liu L."/>
            <person name="Boyd J.A."/>
            <person name="Deng Y."/>
            <person name="Parks D.H."/>
            <person name="Jiang X."/>
            <person name="Yin X."/>
            <person name="Woodcroft B.J."/>
            <person name="Tyson G.W."/>
            <person name="Hugenholtz P."/>
            <person name="Polz M.F."/>
            <person name="Zhang T."/>
        </authorList>
    </citation>
    <scope>NUCLEOTIDE SEQUENCE</scope>
    <source>
        <strain evidence="2">HKST-UBA14</strain>
    </source>
</reference>
<feature type="transmembrane region" description="Helical" evidence="1">
    <location>
        <begin position="41"/>
        <end position="62"/>
    </location>
</feature>
<keyword evidence="1" id="KW-1133">Transmembrane helix</keyword>
<accession>A0A955L4W1</accession>
<dbReference type="EMBL" id="JAGQLK010000028">
    <property type="protein sequence ID" value="MCA9383110.1"/>
    <property type="molecule type" value="Genomic_DNA"/>
</dbReference>
<sequence>MRIHELDDEEMDYDDEDEDTRSYLPNPFKILWQSLLSIKKIISIGCTLLLLALISLILVLIFRPDPLWNPLKSFINDNYSPEQASQEYSYNAGEEIIVSEQDLAYLIQKNLNTDKAIATELEPGKISIFLNIDSNEKPLWVKTVFEVSESGYVELKEIGLVRFNLPQLITSKLDSLLGRLLDVFNSEDIDNVLEQLFAEEFRIFNVRIEENQIILQSEVK</sequence>
<organism evidence="2 3">
    <name type="scientific">Candidatus Dojkabacteria bacterium</name>
    <dbReference type="NCBI Taxonomy" id="2099670"/>
    <lineage>
        <taxon>Bacteria</taxon>
        <taxon>Candidatus Dojkabacteria</taxon>
    </lineage>
</organism>
<keyword evidence="1" id="KW-0812">Transmembrane</keyword>
<name>A0A955L4W1_9BACT</name>
<proteinExistence type="predicted"/>
<keyword evidence="1" id="KW-0472">Membrane</keyword>
<dbReference type="AlphaFoldDB" id="A0A955L4W1"/>
<dbReference type="Proteomes" id="UP000783287">
    <property type="component" value="Unassembled WGS sequence"/>
</dbReference>
<gene>
    <name evidence="2" type="ORF">KC909_01975</name>
</gene>
<evidence type="ECO:0000313" key="2">
    <source>
        <dbReference type="EMBL" id="MCA9383110.1"/>
    </source>
</evidence>
<evidence type="ECO:0000256" key="1">
    <source>
        <dbReference type="SAM" id="Phobius"/>
    </source>
</evidence>
<evidence type="ECO:0000313" key="3">
    <source>
        <dbReference type="Proteomes" id="UP000783287"/>
    </source>
</evidence>
<reference evidence="2" key="1">
    <citation type="submission" date="2020-04" db="EMBL/GenBank/DDBJ databases">
        <authorList>
            <person name="Zhang T."/>
        </authorList>
    </citation>
    <scope>NUCLEOTIDE SEQUENCE</scope>
    <source>
        <strain evidence="2">HKST-UBA14</strain>
    </source>
</reference>
<comment type="caution">
    <text evidence="2">The sequence shown here is derived from an EMBL/GenBank/DDBJ whole genome shotgun (WGS) entry which is preliminary data.</text>
</comment>